<evidence type="ECO:0000313" key="1">
    <source>
        <dbReference type="EMBL" id="EME77105.1"/>
    </source>
</evidence>
<name>M2YH04_PSEFD</name>
<dbReference type="EMBL" id="KB446569">
    <property type="protein sequence ID" value="EME77105.1"/>
    <property type="molecule type" value="Genomic_DNA"/>
</dbReference>
<sequence length="719" mass="79615">MRLSLCQNGFLPQQARSHLIAVPHPFSAPPSSGFFPRVVDIFQIPLFIGFLSWDIVVWNAGWIALMDSGRLSFIIFSIRGWRWPRGVERSSGKAPGVLGIRGEANEQTFCADQMDLNDAALSGREVGISTDTLWLVKYALVSLEPCTQVERQYSSSAHFANRLSEALSFQSFESVPVPPVGVLRSITANSLPFLRATTITIFHYHNACFPCLVERLPPDPALSAIVESGHVLPPFSVLSRGSALGDSRPVIWLRLYQLRGSCQFVPGRFDVDSVVHYREELEYRANLGPGNEMSARIDNQRMGNNRTDTLKLESALPISRLIRAGSIHPASERLARCRAGPMNLVRRWDGGLLLERARSVNMPRRIFLPSYDCQPCWMSSLFDTTSHSPQPTPAPLQYRRRCCVLANKVEDGCISHEEIHHIPDRALGAETARRASAGLGDNICLQRRDVAESQSPCSYTFQTIIVDVDLFAIVADGDGALSEGGYVMARFVHVYVHVRYNQMALALALLSKAFFAFLGLLRPSLLPSSFAMLLFAIHRGSEPEPLALRLGLRCGSEDVVVVTVKVASSRQVHSTLSKAATTVVMRHFNQLQSISPHSSGILINSDYPAQTLNLGRCHAYLEKRRGNGEASPAHAKFQPNFSPSPRTSYLPLVSYTILDFKAHCPKKDQEIVSVLIDAVTYRMFGIDADSIATRTATIVAVHVRSWPWKQDLIKTGLGV</sequence>
<dbReference type="AlphaFoldDB" id="M2YH04"/>
<organism evidence="1 2">
    <name type="scientific">Pseudocercospora fijiensis (strain CIRAD86)</name>
    <name type="common">Black leaf streak disease fungus</name>
    <name type="synonym">Mycosphaerella fijiensis</name>
    <dbReference type="NCBI Taxonomy" id="383855"/>
    <lineage>
        <taxon>Eukaryota</taxon>
        <taxon>Fungi</taxon>
        <taxon>Dikarya</taxon>
        <taxon>Ascomycota</taxon>
        <taxon>Pezizomycotina</taxon>
        <taxon>Dothideomycetes</taxon>
        <taxon>Dothideomycetidae</taxon>
        <taxon>Mycosphaerellales</taxon>
        <taxon>Mycosphaerellaceae</taxon>
        <taxon>Pseudocercospora</taxon>
    </lineage>
</organism>
<gene>
    <name evidence="1" type="ORF">MYCFIDRAFT_180250</name>
</gene>
<protein>
    <submittedName>
        <fullName evidence="1">Uncharacterized protein</fullName>
    </submittedName>
</protein>
<dbReference type="VEuPathDB" id="FungiDB:MYCFIDRAFT_180250"/>
<dbReference type="GeneID" id="19334343"/>
<keyword evidence="2" id="KW-1185">Reference proteome</keyword>
<evidence type="ECO:0000313" key="2">
    <source>
        <dbReference type="Proteomes" id="UP000016932"/>
    </source>
</evidence>
<dbReference type="HOGENOM" id="CLU_384544_0_0_1"/>
<accession>M2YH04</accession>
<reference evidence="1 2" key="1">
    <citation type="journal article" date="2012" name="PLoS Pathog.">
        <title>Diverse lifestyles and strategies of plant pathogenesis encoded in the genomes of eighteen Dothideomycetes fungi.</title>
        <authorList>
            <person name="Ohm R.A."/>
            <person name="Feau N."/>
            <person name="Henrissat B."/>
            <person name="Schoch C.L."/>
            <person name="Horwitz B.A."/>
            <person name="Barry K.W."/>
            <person name="Condon B.J."/>
            <person name="Copeland A.C."/>
            <person name="Dhillon B."/>
            <person name="Glaser F."/>
            <person name="Hesse C.N."/>
            <person name="Kosti I."/>
            <person name="LaButti K."/>
            <person name="Lindquist E.A."/>
            <person name="Lucas S."/>
            <person name="Salamov A.A."/>
            <person name="Bradshaw R.E."/>
            <person name="Ciuffetti L."/>
            <person name="Hamelin R.C."/>
            <person name="Kema G.H.J."/>
            <person name="Lawrence C."/>
            <person name="Scott J.A."/>
            <person name="Spatafora J.W."/>
            <person name="Turgeon B.G."/>
            <person name="de Wit P.J.G.M."/>
            <person name="Zhong S."/>
            <person name="Goodwin S.B."/>
            <person name="Grigoriev I.V."/>
        </authorList>
    </citation>
    <scope>NUCLEOTIDE SEQUENCE [LARGE SCALE GENOMIC DNA]</scope>
    <source>
        <strain evidence="1 2">CIRAD86</strain>
    </source>
</reference>
<proteinExistence type="predicted"/>
<dbReference type="Proteomes" id="UP000016932">
    <property type="component" value="Unassembled WGS sequence"/>
</dbReference>
<dbReference type="KEGG" id="pfj:MYCFIDRAFT_180250"/>
<dbReference type="RefSeq" id="XP_007932319.1">
    <property type="nucleotide sequence ID" value="XM_007934128.1"/>
</dbReference>